<feature type="compositionally biased region" description="Polar residues" evidence="1">
    <location>
        <begin position="407"/>
        <end position="418"/>
    </location>
</feature>
<dbReference type="AlphaFoldDB" id="A0A8T1XS20"/>
<evidence type="ECO:0000313" key="2">
    <source>
        <dbReference type="EMBL" id="KAG7534011.1"/>
    </source>
</evidence>
<feature type="region of interest" description="Disordered" evidence="1">
    <location>
        <begin position="401"/>
        <end position="518"/>
    </location>
</feature>
<feature type="compositionally biased region" description="Basic residues" evidence="1">
    <location>
        <begin position="251"/>
        <end position="262"/>
    </location>
</feature>
<comment type="caution">
    <text evidence="2">The sequence shown here is derived from an EMBL/GenBank/DDBJ whole genome shotgun (WGS) entry which is preliminary data.</text>
</comment>
<feature type="compositionally biased region" description="Basic and acidic residues" evidence="1">
    <location>
        <begin position="486"/>
        <end position="509"/>
    </location>
</feature>
<gene>
    <name evidence="2" type="ORF">ISN45_Aa08g015930</name>
</gene>
<dbReference type="Proteomes" id="UP000694240">
    <property type="component" value="Chromosome 13"/>
</dbReference>
<dbReference type="EMBL" id="JAEFBK010000013">
    <property type="protein sequence ID" value="KAG7534010.1"/>
    <property type="molecule type" value="Genomic_DNA"/>
</dbReference>
<dbReference type="PANTHER" id="PTHR47747:SF2">
    <property type="entry name" value="RIBONUCLEASE P PROTEIN SUBUNIT P38-LIKE PROTEIN"/>
    <property type="match status" value="1"/>
</dbReference>
<name>A0A8T1XS20_9BRAS</name>
<reference evidence="2 3" key="1">
    <citation type="submission" date="2020-12" db="EMBL/GenBank/DDBJ databases">
        <title>Concerted genomic and epigenomic changes stabilize Arabidopsis allopolyploids.</title>
        <authorList>
            <person name="Chen Z."/>
        </authorList>
    </citation>
    <scope>NUCLEOTIDE SEQUENCE [LARGE SCALE GENOMIC DNA]</scope>
    <source>
        <strain evidence="2">Allo738</strain>
        <tissue evidence="2">Leaf</tissue>
    </source>
</reference>
<feature type="compositionally biased region" description="Basic and acidic residues" evidence="1">
    <location>
        <begin position="238"/>
        <end position="250"/>
    </location>
</feature>
<dbReference type="PANTHER" id="PTHR47747">
    <property type="entry name" value="RIBONUCLEASE P PROTEIN SUBUNIT P38-LIKE PROTEIN"/>
    <property type="match status" value="1"/>
</dbReference>
<feature type="region of interest" description="Disordered" evidence="1">
    <location>
        <begin position="238"/>
        <end position="262"/>
    </location>
</feature>
<evidence type="ECO:0000313" key="3">
    <source>
        <dbReference type="Proteomes" id="UP000694240"/>
    </source>
</evidence>
<sequence length="722" mass="83908">MSMGDEKQCEMRNEMMLFGLLIRRVFDEEKGKLLQRLEDANSEITELKKVRNDDAKANEKVVSIIASQKQNWLRERYGLRLQIEALMKELRNIEKRKRKSLSEMQERLEEKEGLVESKDKAIEDEKRKCKELEERLVKAEKEVQDLREIQERDVQEHSSELWRQKKTFLELASSQRQLEAELSRANKQIEAKGHELEDLSLEINKMRKDLEQKDRILAVIMKKSKLDMTEKQMTLLKEAKKKQDEEEAKKWRTNPKSRKHERRSLRSMFAFEATSKPKSNSVGSITHIEHLESNKDPDVVPYSVGDLSDLGVDGIAKKRENLIFGEEELCIRVIGKKQEIELGDFTEHMKLKDEKVETLCLHLMNSELESKRLRSCIEGLSQEMSQLRHDNTQLEGMVNRRGEESVSPKNQDFKTQPKSLVPHKNNMSCRRKNTKTDARGEQEREFESREVSQENATEKGRESYSPDELRHLTLKAAQSDAEEGSENERHLPENKCTKREKANVKESKSLIRSSSTSNPPWRMDLHALGVSYKIKRLKQQLMMLERYIGKPESQETEKNSSDTGKRALLLIITLLNKQVTRYQSLQEKIDDLCKRMHVNDPEKISGNMRANGEAKTSLEHFLDETFQLQRYIVATGQKLMEIQSKIASGFVEFLVDLITTESSSSSSSFDPERFAENIKSLFQEVQRGLEVRISRCIGDLEGTLAREGMIHLKRRADMELRV</sequence>
<evidence type="ECO:0000256" key="1">
    <source>
        <dbReference type="SAM" id="MobiDB-lite"/>
    </source>
</evidence>
<organism evidence="2 3">
    <name type="scientific">Arabidopsis thaliana x Arabidopsis arenosa</name>
    <dbReference type="NCBI Taxonomy" id="1240361"/>
    <lineage>
        <taxon>Eukaryota</taxon>
        <taxon>Viridiplantae</taxon>
        <taxon>Streptophyta</taxon>
        <taxon>Embryophyta</taxon>
        <taxon>Tracheophyta</taxon>
        <taxon>Spermatophyta</taxon>
        <taxon>Magnoliopsida</taxon>
        <taxon>eudicotyledons</taxon>
        <taxon>Gunneridae</taxon>
        <taxon>Pentapetalae</taxon>
        <taxon>rosids</taxon>
        <taxon>malvids</taxon>
        <taxon>Brassicales</taxon>
        <taxon>Brassicaceae</taxon>
        <taxon>Camelineae</taxon>
        <taxon>Arabidopsis</taxon>
    </lineage>
</organism>
<feature type="compositionally biased region" description="Basic and acidic residues" evidence="1">
    <location>
        <begin position="434"/>
        <end position="471"/>
    </location>
</feature>
<keyword evidence="3" id="KW-1185">Reference proteome</keyword>
<accession>A0A8T1XS20</accession>
<dbReference type="EMBL" id="JAEFBK010000013">
    <property type="protein sequence ID" value="KAG7534011.1"/>
    <property type="molecule type" value="Genomic_DNA"/>
</dbReference>
<proteinExistence type="predicted"/>
<protein>
    <submittedName>
        <fullName evidence="2">Uncharacterized protein</fullName>
    </submittedName>
</protein>
<dbReference type="EMBL" id="JAEFBK010000013">
    <property type="protein sequence ID" value="KAG7534009.1"/>
    <property type="molecule type" value="Genomic_DNA"/>
</dbReference>